<feature type="domain" description="Dynamin-type G" evidence="13">
    <location>
        <begin position="246"/>
        <end position="516"/>
    </location>
</feature>
<evidence type="ECO:0000256" key="3">
    <source>
        <dbReference type="ARBA" id="ARBA00022741"/>
    </source>
</evidence>
<feature type="compositionally biased region" description="Polar residues" evidence="12">
    <location>
        <begin position="171"/>
        <end position="182"/>
    </location>
</feature>
<evidence type="ECO:0000256" key="4">
    <source>
        <dbReference type="ARBA" id="ARBA00022787"/>
    </source>
</evidence>
<dbReference type="GO" id="GO:0006413">
    <property type="term" value="P:translational initiation"/>
    <property type="evidence" value="ECO:0007669"/>
    <property type="project" value="InterPro"/>
</dbReference>
<evidence type="ECO:0000256" key="2">
    <source>
        <dbReference type="ARBA" id="ARBA00022692"/>
    </source>
</evidence>
<dbReference type="GO" id="GO:0003924">
    <property type="term" value="F:GTPase activity"/>
    <property type="evidence" value="ECO:0007669"/>
    <property type="project" value="InterPro"/>
</dbReference>
<keyword evidence="5" id="KW-0378">Hydrolase</keyword>
<keyword evidence="10" id="KW-0472">Membrane</keyword>
<sequence length="1132" mass="128693">MSQRYYPAESSSRGARRPFGRAATTPSTPSEPAFSDSGYGGSISEDVRNFDLSELSELNEDMPMPPRISLPALGADATDGDRRQHQMHVQQMHYNQNRVALSRSIYRTIDTLEGLQNMNQTWPIHYPAVQRTESSPMQRKTSVTDDFFTPDTTGSPSRERFAPPRRALTSFDRQPNRNSRSGTPEPRLMSPQISQEFNILKLDLRIGSLSQSELVHSLEKESIASLLDNKLTQAIKHLRSLRDRIEDTASKVLVTGDLNAGKSTFCNALLRKKILPEDQQPCTEIFCEVLDCRINNGVEEVHAIFKGATYDRMDERTFEARPLKDLEDIVIMVDKYSQAKVYVEDSRPIEQSLLRNGVVDIALIDAPGLNMDSVQTTAVFARQEEIDVVVFVVSAENHFTLSAKEFLWNAANEKAYLFIVVNRFDNIRDKVRCQRMILEQIANISPQTFNDSQDLVHFVSSNAVIDGKDPDKSHDFDNLENSLRGFVLDKRARSKLGPAKSYLLNLLQDIEQLALINNNIAGRELDSLRSDLARLMPKYDESVKARIAVSDECDRQIEDTCNAVYRNSRREISRTIEDVDTAHQIPWRGVFNSFKFAEETRRAMLESITRAVVEAENGARRSTVSGVGAINALGVLHLKQEYVEKTFRPDFMFKKKRDALGRNIKTQLDAFDFFDFDRQEKVAGMSMSLTVLSVAGSRIFNISSWVDGVVQATNIVGIRNAKRLIIPAIIAGVGAAAYWIISDVQRAIPKKLAKKIKRELAEMDYVHQNSERISKEVRKVLRFPAEELRSGFQKNIEGLKVKKEEATKRKGECEVAVKYFGNLLRESREHAGVCHSKHEKEEDDESQVDVSMFRALKLAKNFGSPNLGPQFINEVRVRFPYDDEITAYNPTYIDETGALVGVYPIDQILRAYDRNKYHLIHISGVDRLTDESEGHIVRLFPKSLLLERLEAERRAEREASNAEDVDLPGFKKKKKKSGKDITKEVQISWGIDKNDLNTHLKKIGKFLEKGNTVEVMIARKKKQVKPPQAKLDEMMEIIEEFMYYNGGVDLKKRSGEVGTQLTMVVQRPDDWVQPPPRPKKEVEEDEPIDEVEFEKLQKERQERIEIEQGGRVQEVTGGKKHVPAWQARGEVP</sequence>
<evidence type="ECO:0000256" key="7">
    <source>
        <dbReference type="ARBA" id="ARBA00023054"/>
    </source>
</evidence>
<dbReference type="GO" id="GO:0051646">
    <property type="term" value="P:mitochondrion localization"/>
    <property type="evidence" value="ECO:0007669"/>
    <property type="project" value="TreeGrafter"/>
</dbReference>
<dbReference type="GO" id="GO:0005525">
    <property type="term" value="F:GTP binding"/>
    <property type="evidence" value="ECO:0007669"/>
    <property type="project" value="UniProtKB-KW"/>
</dbReference>
<proteinExistence type="predicted"/>
<dbReference type="InterPro" id="IPR030381">
    <property type="entry name" value="G_DYNAMIN_dom"/>
</dbReference>
<evidence type="ECO:0000256" key="9">
    <source>
        <dbReference type="ARBA" id="ARBA00023134"/>
    </source>
</evidence>
<evidence type="ECO:0000259" key="13">
    <source>
        <dbReference type="PROSITE" id="PS51718"/>
    </source>
</evidence>
<keyword evidence="8" id="KW-0496">Mitochondrion</keyword>
<dbReference type="AlphaFoldDB" id="A0A7C8QK11"/>
<dbReference type="Proteomes" id="UP000483672">
    <property type="component" value="Unassembled WGS sequence"/>
</dbReference>
<feature type="region of interest" description="Disordered" evidence="12">
    <location>
        <begin position="131"/>
        <end position="190"/>
    </location>
</feature>
<comment type="subcellular location">
    <subcellularLocation>
        <location evidence="1">Mitochondrion outer membrane</location>
        <topology evidence="1">Multi-pass membrane protein</topology>
    </subcellularLocation>
</comment>
<gene>
    <name evidence="14" type="primary">FZO1</name>
    <name evidence="14" type="ORF">TWF191_009257</name>
</gene>
<feature type="region of interest" description="Disordered" evidence="12">
    <location>
        <begin position="1105"/>
        <end position="1132"/>
    </location>
</feature>
<keyword evidence="4" id="KW-1000">Mitochondrion outer membrane</keyword>
<evidence type="ECO:0000256" key="8">
    <source>
        <dbReference type="ARBA" id="ARBA00023128"/>
    </source>
</evidence>
<dbReference type="InterPro" id="IPR027094">
    <property type="entry name" value="Mitofusin_fam"/>
</dbReference>
<evidence type="ECO:0000256" key="1">
    <source>
        <dbReference type="ARBA" id="ARBA00004374"/>
    </source>
</evidence>
<comment type="catalytic activity">
    <reaction evidence="11">
        <text>GTP + H2O = GDP + phosphate + H(+)</text>
        <dbReference type="Rhea" id="RHEA:19669"/>
        <dbReference type="ChEBI" id="CHEBI:15377"/>
        <dbReference type="ChEBI" id="CHEBI:15378"/>
        <dbReference type="ChEBI" id="CHEBI:37565"/>
        <dbReference type="ChEBI" id="CHEBI:43474"/>
        <dbReference type="ChEBI" id="CHEBI:58189"/>
    </reaction>
</comment>
<dbReference type="InterPro" id="IPR027417">
    <property type="entry name" value="P-loop_NTPase"/>
</dbReference>
<evidence type="ECO:0000313" key="14">
    <source>
        <dbReference type="EMBL" id="KAF3215584.1"/>
    </source>
</evidence>
<accession>A0A7C8QK11</accession>
<feature type="region of interest" description="Disordered" evidence="12">
    <location>
        <begin position="1"/>
        <end position="42"/>
    </location>
</feature>
<dbReference type="PANTHER" id="PTHR10465:SF0">
    <property type="entry name" value="SARCALUMENIN"/>
    <property type="match status" value="1"/>
</dbReference>
<feature type="compositionally biased region" description="Polar residues" evidence="12">
    <location>
        <begin position="131"/>
        <end position="141"/>
    </location>
</feature>
<dbReference type="Gene3D" id="3.40.50.300">
    <property type="entry name" value="P-loop containing nucleotide triphosphate hydrolases"/>
    <property type="match status" value="1"/>
</dbReference>
<dbReference type="PANTHER" id="PTHR10465">
    <property type="entry name" value="TRANSMEMBRANE GTPASE FZO1"/>
    <property type="match status" value="1"/>
</dbReference>
<dbReference type="FunFam" id="3.40.50.300:FF:000638">
    <property type="entry name" value="Transmembrane GTPase Fzo1, putative"/>
    <property type="match status" value="1"/>
</dbReference>
<dbReference type="SUPFAM" id="SSF55200">
    <property type="entry name" value="Translation initiation factor IF3, C-terminal domain"/>
    <property type="match status" value="1"/>
</dbReference>
<comment type="caution">
    <text evidence="14">The sequence shown here is derived from an EMBL/GenBank/DDBJ whole genome shotgun (WGS) entry which is preliminary data.</text>
</comment>
<feature type="region of interest" description="Disordered" evidence="12">
    <location>
        <begin position="1069"/>
        <end position="1088"/>
    </location>
</feature>
<keyword evidence="7" id="KW-0175">Coiled coil</keyword>
<evidence type="ECO:0000256" key="6">
    <source>
        <dbReference type="ARBA" id="ARBA00022989"/>
    </source>
</evidence>
<evidence type="ECO:0000256" key="10">
    <source>
        <dbReference type="ARBA" id="ARBA00023136"/>
    </source>
</evidence>
<dbReference type="SUPFAM" id="SSF52540">
    <property type="entry name" value="P-loop containing nucleoside triphosphate hydrolases"/>
    <property type="match status" value="1"/>
</dbReference>
<dbReference type="GO" id="GO:0008053">
    <property type="term" value="P:mitochondrial fusion"/>
    <property type="evidence" value="ECO:0007669"/>
    <property type="project" value="TreeGrafter"/>
</dbReference>
<evidence type="ECO:0000256" key="12">
    <source>
        <dbReference type="SAM" id="MobiDB-lite"/>
    </source>
</evidence>
<dbReference type="InterPro" id="IPR036788">
    <property type="entry name" value="T_IF-3_C_sf"/>
</dbReference>
<keyword evidence="2" id="KW-0812">Transmembrane</keyword>
<evidence type="ECO:0000313" key="15">
    <source>
        <dbReference type="Proteomes" id="UP000483672"/>
    </source>
</evidence>
<protein>
    <submittedName>
        <fullName evidence="14">Mitofusin</fullName>
    </submittedName>
</protein>
<name>A0A7C8QK11_ORBOL</name>
<dbReference type="Gene3D" id="3.30.110.10">
    <property type="entry name" value="Translation initiation factor 3 (IF-3), C-terminal domain"/>
    <property type="match status" value="1"/>
</dbReference>
<keyword evidence="6" id="KW-1133">Transmembrane helix</keyword>
<dbReference type="CDD" id="cd00882">
    <property type="entry name" value="Ras_like_GTPase"/>
    <property type="match status" value="1"/>
</dbReference>
<evidence type="ECO:0000256" key="5">
    <source>
        <dbReference type="ARBA" id="ARBA00022801"/>
    </source>
</evidence>
<dbReference type="PROSITE" id="PS51718">
    <property type="entry name" value="G_DYNAMIN_2"/>
    <property type="match status" value="1"/>
</dbReference>
<organism evidence="14 15">
    <name type="scientific">Orbilia oligospora</name>
    <name type="common">Nematode-trapping fungus</name>
    <name type="synonym">Arthrobotrys oligospora</name>
    <dbReference type="NCBI Taxonomy" id="2813651"/>
    <lineage>
        <taxon>Eukaryota</taxon>
        <taxon>Fungi</taxon>
        <taxon>Dikarya</taxon>
        <taxon>Ascomycota</taxon>
        <taxon>Pezizomycotina</taxon>
        <taxon>Orbiliomycetes</taxon>
        <taxon>Orbiliales</taxon>
        <taxon>Orbiliaceae</taxon>
        <taxon>Orbilia</taxon>
    </lineage>
</organism>
<reference evidence="14 15" key="1">
    <citation type="submission" date="2019-06" db="EMBL/GenBank/DDBJ databases">
        <authorList>
            <person name="Palmer J.M."/>
        </authorList>
    </citation>
    <scope>NUCLEOTIDE SEQUENCE [LARGE SCALE GENOMIC DNA]</scope>
    <source>
        <strain evidence="14 15">TWF191</strain>
    </source>
</reference>
<dbReference type="EMBL" id="WIPF01000067">
    <property type="protein sequence ID" value="KAF3215584.1"/>
    <property type="molecule type" value="Genomic_DNA"/>
</dbReference>
<dbReference type="InterPro" id="IPR045063">
    <property type="entry name" value="Dynamin_N"/>
</dbReference>
<feature type="compositionally biased region" description="Polar residues" evidence="12">
    <location>
        <begin position="1"/>
        <end position="13"/>
    </location>
</feature>
<dbReference type="GO" id="GO:0005741">
    <property type="term" value="C:mitochondrial outer membrane"/>
    <property type="evidence" value="ECO:0007669"/>
    <property type="project" value="UniProtKB-SubCell"/>
</dbReference>
<evidence type="ECO:0000256" key="11">
    <source>
        <dbReference type="ARBA" id="ARBA00048548"/>
    </source>
</evidence>
<keyword evidence="9" id="KW-0342">GTP-binding</keyword>
<keyword evidence="3" id="KW-0547">Nucleotide-binding</keyword>
<dbReference type="Pfam" id="PF00350">
    <property type="entry name" value="Dynamin_N"/>
    <property type="match status" value="1"/>
</dbReference>